<dbReference type="AlphaFoldDB" id="A0A323TD71"/>
<dbReference type="InterPro" id="IPR016040">
    <property type="entry name" value="NAD(P)-bd_dom"/>
</dbReference>
<reference evidence="2 3" key="1">
    <citation type="submission" date="2017-10" db="EMBL/GenBank/DDBJ databases">
        <title>Bacillus sp. nov., a halophilic bacterium isolated from a Keqin Lake.</title>
        <authorList>
            <person name="Wang H."/>
        </authorList>
    </citation>
    <scope>NUCLEOTIDE SEQUENCE [LARGE SCALE GENOMIC DNA]</scope>
    <source>
        <strain evidence="2 3">KQ-12</strain>
    </source>
</reference>
<evidence type="ECO:0000313" key="2">
    <source>
        <dbReference type="EMBL" id="PYZ92586.1"/>
    </source>
</evidence>
<evidence type="ECO:0000313" key="3">
    <source>
        <dbReference type="Proteomes" id="UP000248214"/>
    </source>
</evidence>
<proteinExistence type="predicted"/>
<sequence length="76" mass="8926">MVTEYENVNDYYDTQLKRDRLEILLPFDSFTFYEGEIDVVINLAAQVGVRYSLENPHAYIDSNILGFMIVFEACRH</sequence>
<feature type="domain" description="NAD(P)-binding" evidence="1">
    <location>
        <begin position="32"/>
        <end position="75"/>
    </location>
</feature>
<dbReference type="SUPFAM" id="SSF51735">
    <property type="entry name" value="NAD(P)-binding Rossmann-fold domains"/>
    <property type="match status" value="1"/>
</dbReference>
<name>A0A323TD71_9BACI</name>
<protein>
    <recommendedName>
        <fullName evidence="1">NAD(P)-binding domain-containing protein</fullName>
    </recommendedName>
</protein>
<dbReference type="Pfam" id="PF16363">
    <property type="entry name" value="GDP_Man_Dehyd"/>
    <property type="match status" value="1"/>
</dbReference>
<comment type="caution">
    <text evidence="2">The sequence shown here is derived from an EMBL/GenBank/DDBJ whole genome shotgun (WGS) entry which is preliminary data.</text>
</comment>
<evidence type="ECO:0000259" key="1">
    <source>
        <dbReference type="Pfam" id="PF16363"/>
    </source>
</evidence>
<gene>
    <name evidence="2" type="ORF">CR194_13020</name>
</gene>
<keyword evidence="3" id="KW-1185">Reference proteome</keyword>
<dbReference type="Proteomes" id="UP000248214">
    <property type="component" value="Unassembled WGS sequence"/>
</dbReference>
<accession>A0A323TD71</accession>
<dbReference type="InterPro" id="IPR036291">
    <property type="entry name" value="NAD(P)-bd_dom_sf"/>
</dbReference>
<dbReference type="EMBL" id="PDOD01000003">
    <property type="protein sequence ID" value="PYZ92586.1"/>
    <property type="molecule type" value="Genomic_DNA"/>
</dbReference>
<organism evidence="2 3">
    <name type="scientific">Salipaludibacillus keqinensis</name>
    <dbReference type="NCBI Taxonomy" id="2045207"/>
    <lineage>
        <taxon>Bacteria</taxon>
        <taxon>Bacillati</taxon>
        <taxon>Bacillota</taxon>
        <taxon>Bacilli</taxon>
        <taxon>Bacillales</taxon>
        <taxon>Bacillaceae</taxon>
    </lineage>
</organism>
<dbReference type="Gene3D" id="3.40.50.720">
    <property type="entry name" value="NAD(P)-binding Rossmann-like Domain"/>
    <property type="match status" value="1"/>
</dbReference>
<dbReference type="OrthoDB" id="9811743at2"/>